<dbReference type="InterPro" id="IPR042099">
    <property type="entry name" value="ANL_N_sf"/>
</dbReference>
<dbReference type="EMBL" id="JAAAHW010001304">
    <property type="protein sequence ID" value="KAF9995689.1"/>
    <property type="molecule type" value="Genomic_DNA"/>
</dbReference>
<keyword evidence="6" id="KW-1185">Reference proteome</keyword>
<dbReference type="Pfam" id="PF00668">
    <property type="entry name" value="Condensation"/>
    <property type="match status" value="1"/>
</dbReference>
<dbReference type="SUPFAM" id="SSF56801">
    <property type="entry name" value="Acetyl-CoA synthetase-like"/>
    <property type="match status" value="2"/>
</dbReference>
<dbReference type="OrthoDB" id="416786at2759"/>
<dbReference type="FunFam" id="1.10.1200.10:FF:000005">
    <property type="entry name" value="Nonribosomal peptide synthetase 1"/>
    <property type="match status" value="1"/>
</dbReference>
<dbReference type="SUPFAM" id="SSF47336">
    <property type="entry name" value="ACP-like"/>
    <property type="match status" value="1"/>
</dbReference>
<dbReference type="GO" id="GO:0043041">
    <property type="term" value="P:amino acid activation for nonribosomal peptide biosynthetic process"/>
    <property type="evidence" value="ECO:0007669"/>
    <property type="project" value="TreeGrafter"/>
</dbReference>
<gene>
    <name evidence="5" type="ORF">BGZ65_008673</name>
</gene>
<dbReference type="Pfam" id="PF00550">
    <property type="entry name" value="PP-binding"/>
    <property type="match status" value="1"/>
</dbReference>
<dbReference type="InterPro" id="IPR025110">
    <property type="entry name" value="AMP-bd_C"/>
</dbReference>
<dbReference type="Pfam" id="PF13193">
    <property type="entry name" value="AMP-binding_C"/>
    <property type="match status" value="1"/>
</dbReference>
<dbReference type="AlphaFoldDB" id="A0A9P6SS03"/>
<keyword evidence="3" id="KW-0436">Ligase</keyword>
<evidence type="ECO:0000256" key="2">
    <source>
        <dbReference type="ARBA" id="ARBA00022553"/>
    </source>
</evidence>
<keyword evidence="2" id="KW-0597">Phosphoprotein</keyword>
<organism evidence="5 6">
    <name type="scientific">Modicella reniformis</name>
    <dbReference type="NCBI Taxonomy" id="1440133"/>
    <lineage>
        <taxon>Eukaryota</taxon>
        <taxon>Fungi</taxon>
        <taxon>Fungi incertae sedis</taxon>
        <taxon>Mucoromycota</taxon>
        <taxon>Mortierellomycotina</taxon>
        <taxon>Mortierellomycetes</taxon>
        <taxon>Mortierellales</taxon>
        <taxon>Mortierellaceae</taxon>
        <taxon>Modicella</taxon>
    </lineage>
</organism>
<dbReference type="GO" id="GO:0005737">
    <property type="term" value="C:cytoplasm"/>
    <property type="evidence" value="ECO:0007669"/>
    <property type="project" value="TreeGrafter"/>
</dbReference>
<sequence length="796" mass="88575">IVRATGTTEQLIAYVVAEPGKHLAHDLRSYAAAKLPAYMVPAAFVRLDTLPLTANDKLDRKALPDPLQDAFARETYEAPQGDAEKMLAEIWEGLLGVDCISRHDNFFVLGGHSLLVARMLDRLRKLGLTVAIRTVYETPVLNVLAQALGMIRVESIQPNLITPQTEKLTPEMLPLTDLTQTDIDRITDQTPGGLSNIQDIYSLVPLQDGILFHHLLTTEGDPYLLSSQMAFESRALLDRYLAAIQCVVDRHDILRTSFIWKDISSPVQVVRRQATLPIQEFTLDSVNGPIIKQLDELFHPNHYRMDLTQAPLLRFIIAQDTDGRWILVQLIHHLIGDHAAAEMMNFEIENILHGQEHTLCRPQPFRNLVAKAHRGTNHEAHEQFFKEMLGDIDEPTFPFGLSEVHLNGADITESHQILPEDLNDRLRFQAKQMGVSLASLCHVAWAQVLARTSGQDRVVFGTVLLGGMQGDQGAEQMMGLSINTLPIRCDMIGSSTRECVYQTHLRLAALMEHEYASLSQAQRYSGVDAGTPLFSAILNYLHTSFPSGSSFGGSGMEFVSQEEQVHYPGIELIGGRERTSYPFSMTVEDFGTAIGLTTHTLRPIKPSRVGGYMKQGLNSLVDALESTPDKPISQLEIIPPEERRLILQEWNSATMNYPEYQTIHGLFEEQVECTPQATALVFKDQSLTYTELSIRSNRLAHRLIELGVQPDTRVAICVERSFSMIVGVLAILKAGGAYVPLDPAYASERLQDILKDSTPDVVVADKRGRSTLGTEALSSMTVVDPIAMLDTTYRTE</sequence>
<accession>A0A9P6SS03</accession>
<dbReference type="InterPro" id="IPR045851">
    <property type="entry name" value="AMP-bd_C_sf"/>
</dbReference>
<feature type="non-terminal residue" evidence="5">
    <location>
        <position position="1"/>
    </location>
</feature>
<comment type="caution">
    <text evidence="5">The sequence shown here is derived from an EMBL/GenBank/DDBJ whole genome shotgun (WGS) entry which is preliminary data.</text>
</comment>
<dbReference type="InterPro" id="IPR000873">
    <property type="entry name" value="AMP-dep_synth/lig_dom"/>
</dbReference>
<dbReference type="InterPro" id="IPR009081">
    <property type="entry name" value="PP-bd_ACP"/>
</dbReference>
<keyword evidence="1" id="KW-0596">Phosphopantetheine</keyword>
<dbReference type="PANTHER" id="PTHR45527:SF1">
    <property type="entry name" value="FATTY ACID SYNTHASE"/>
    <property type="match status" value="1"/>
</dbReference>
<dbReference type="CDD" id="cd19544">
    <property type="entry name" value="E-C_NRPS"/>
    <property type="match status" value="1"/>
</dbReference>
<dbReference type="InterPro" id="IPR001242">
    <property type="entry name" value="Condensation_dom"/>
</dbReference>
<protein>
    <recommendedName>
        <fullName evidence="4">Carrier domain-containing protein</fullName>
    </recommendedName>
</protein>
<dbReference type="GO" id="GO:0044550">
    <property type="term" value="P:secondary metabolite biosynthetic process"/>
    <property type="evidence" value="ECO:0007669"/>
    <property type="project" value="TreeGrafter"/>
</dbReference>
<dbReference type="PANTHER" id="PTHR45527">
    <property type="entry name" value="NONRIBOSOMAL PEPTIDE SYNTHETASE"/>
    <property type="match status" value="1"/>
</dbReference>
<feature type="non-terminal residue" evidence="5">
    <location>
        <position position="796"/>
    </location>
</feature>
<proteinExistence type="predicted"/>
<dbReference type="PROSITE" id="PS50075">
    <property type="entry name" value="CARRIER"/>
    <property type="match status" value="1"/>
</dbReference>
<dbReference type="InterPro" id="IPR036736">
    <property type="entry name" value="ACP-like_sf"/>
</dbReference>
<name>A0A9P6SS03_9FUNG</name>
<feature type="domain" description="Carrier" evidence="4">
    <location>
        <begin position="78"/>
        <end position="152"/>
    </location>
</feature>
<reference evidence="5" key="1">
    <citation type="journal article" date="2020" name="Fungal Divers.">
        <title>Resolving the Mortierellaceae phylogeny through synthesis of multi-gene phylogenetics and phylogenomics.</title>
        <authorList>
            <person name="Vandepol N."/>
            <person name="Liber J."/>
            <person name="Desiro A."/>
            <person name="Na H."/>
            <person name="Kennedy M."/>
            <person name="Barry K."/>
            <person name="Grigoriev I.V."/>
            <person name="Miller A.N."/>
            <person name="O'Donnell K."/>
            <person name="Stajich J.E."/>
            <person name="Bonito G."/>
        </authorList>
    </citation>
    <scope>NUCLEOTIDE SEQUENCE</scope>
    <source>
        <strain evidence="5">MES-2147</strain>
    </source>
</reference>
<dbReference type="Gene3D" id="1.10.1200.10">
    <property type="entry name" value="ACP-like"/>
    <property type="match status" value="1"/>
</dbReference>
<dbReference type="SUPFAM" id="SSF52777">
    <property type="entry name" value="CoA-dependent acyltransferases"/>
    <property type="match status" value="2"/>
</dbReference>
<dbReference type="InterPro" id="IPR023213">
    <property type="entry name" value="CAT-like_dom_sf"/>
</dbReference>
<dbReference type="Gene3D" id="3.40.50.12780">
    <property type="entry name" value="N-terminal domain of ligase-like"/>
    <property type="match status" value="1"/>
</dbReference>
<dbReference type="Proteomes" id="UP000749646">
    <property type="component" value="Unassembled WGS sequence"/>
</dbReference>
<evidence type="ECO:0000259" key="4">
    <source>
        <dbReference type="PROSITE" id="PS50075"/>
    </source>
</evidence>
<evidence type="ECO:0000313" key="6">
    <source>
        <dbReference type="Proteomes" id="UP000749646"/>
    </source>
</evidence>
<dbReference type="Pfam" id="PF00501">
    <property type="entry name" value="AMP-binding"/>
    <property type="match status" value="1"/>
</dbReference>
<dbReference type="Gene3D" id="3.30.559.30">
    <property type="entry name" value="Nonribosomal peptide synthetase, condensation domain"/>
    <property type="match status" value="1"/>
</dbReference>
<dbReference type="GO" id="GO:0031177">
    <property type="term" value="F:phosphopantetheine binding"/>
    <property type="evidence" value="ECO:0007669"/>
    <property type="project" value="TreeGrafter"/>
</dbReference>
<dbReference type="GO" id="GO:0016874">
    <property type="term" value="F:ligase activity"/>
    <property type="evidence" value="ECO:0007669"/>
    <property type="project" value="UniProtKB-KW"/>
</dbReference>
<evidence type="ECO:0000313" key="5">
    <source>
        <dbReference type="EMBL" id="KAF9995689.1"/>
    </source>
</evidence>
<dbReference type="Gene3D" id="3.30.300.30">
    <property type="match status" value="1"/>
</dbReference>
<evidence type="ECO:0000256" key="3">
    <source>
        <dbReference type="ARBA" id="ARBA00022598"/>
    </source>
</evidence>
<evidence type="ECO:0000256" key="1">
    <source>
        <dbReference type="ARBA" id="ARBA00022450"/>
    </source>
</evidence>
<dbReference type="Gene3D" id="3.30.559.10">
    <property type="entry name" value="Chloramphenicol acetyltransferase-like domain"/>
    <property type="match status" value="1"/>
</dbReference>